<feature type="transmembrane region" description="Helical" evidence="6">
    <location>
        <begin position="323"/>
        <end position="344"/>
    </location>
</feature>
<evidence type="ECO:0008006" key="8">
    <source>
        <dbReference type="Google" id="ProtNLM"/>
    </source>
</evidence>
<evidence type="ECO:0000313" key="7">
    <source>
        <dbReference type="EMBL" id="CAD7447173.1"/>
    </source>
</evidence>
<protein>
    <recommendedName>
        <fullName evidence="8">Zinc transporter ZIP1</fullName>
    </recommendedName>
</protein>
<feature type="region of interest" description="Disordered" evidence="5">
    <location>
        <begin position="470"/>
        <end position="506"/>
    </location>
</feature>
<dbReference type="GO" id="GO:0005886">
    <property type="term" value="C:plasma membrane"/>
    <property type="evidence" value="ECO:0007669"/>
    <property type="project" value="TreeGrafter"/>
</dbReference>
<evidence type="ECO:0000256" key="6">
    <source>
        <dbReference type="SAM" id="Phobius"/>
    </source>
</evidence>
<evidence type="ECO:0000256" key="3">
    <source>
        <dbReference type="ARBA" id="ARBA00022989"/>
    </source>
</evidence>
<sequence>MLGFDPDRVAISNVHRHASHVKLQRVATWLTVIINHRGDSHNQHCRLTSHLKTVTSTAGISQGRVSCATQGEWVLLNFPHHHTTRDRLLLLEPPASGGGTRLLFTFVETLPSLQGQGRFRQHKSYDPNTFIWGGVHNQCSVGKGGGVGLGGCMREIKEERPPLCDASHTPGEHTEGKYESIIIAEPIYYSKTTVVRSEREMAELNSTPVLTYEDNISAVPVGEDATSGHIDLVVAKVVAMLVLGLASFALGALPLKLAAAFRPRGKGVSEDGGEKKSSPRQLVVSLLLCFGGGVLLFTTFLHLQPEVREGFVELQREGKIPDLGHGINLAELVFCAGFFFVYLVEELVHAVMDRRSGDTGGDEAVLHRTMSLRRCSRHHHEDQHNQGTMIPRVTLTGSNNNNGGAGTDGRKTLSTCSEETLDNIISSGGSTGSSILSASTHGLFNNSSSLSTILVTDNGKHSPLDAAVHMTRGPLPKTRSHHGHHHHHLPHHDASTEKGDNAEGTAGSTVAKSLRGLLAVLALSFHAVFEGLAVGLETSASNVWYLFAAIATHKLVIAFCVGAELVSSRTKPALLLLYVATFAAVTPLGVGVGLLLQEQERERSNTQSGVAQLIAIVAGFAVMFGLQIVSEYSSPHYTIL</sequence>
<comment type="subcellular location">
    <subcellularLocation>
        <location evidence="1">Membrane</location>
        <topology evidence="1">Multi-pass membrane protein</topology>
    </subcellularLocation>
</comment>
<keyword evidence="3 6" id="KW-1133">Transmembrane helix</keyword>
<feature type="compositionally biased region" description="Basic and acidic residues" evidence="5">
    <location>
        <begin position="491"/>
        <end position="501"/>
    </location>
</feature>
<proteinExistence type="predicted"/>
<feature type="transmembrane region" description="Helical" evidence="6">
    <location>
        <begin position="542"/>
        <end position="563"/>
    </location>
</feature>
<dbReference type="PANTHER" id="PTHR11040">
    <property type="entry name" value="ZINC/IRON TRANSPORTER"/>
    <property type="match status" value="1"/>
</dbReference>
<gene>
    <name evidence="7" type="ORF">TBIB3V08_LOCUS9489</name>
</gene>
<feature type="transmembrane region" description="Helical" evidence="6">
    <location>
        <begin position="609"/>
        <end position="629"/>
    </location>
</feature>
<organism evidence="7">
    <name type="scientific">Timema bartmani</name>
    <dbReference type="NCBI Taxonomy" id="61472"/>
    <lineage>
        <taxon>Eukaryota</taxon>
        <taxon>Metazoa</taxon>
        <taxon>Ecdysozoa</taxon>
        <taxon>Arthropoda</taxon>
        <taxon>Hexapoda</taxon>
        <taxon>Insecta</taxon>
        <taxon>Pterygota</taxon>
        <taxon>Neoptera</taxon>
        <taxon>Polyneoptera</taxon>
        <taxon>Phasmatodea</taxon>
        <taxon>Timematodea</taxon>
        <taxon>Timematoidea</taxon>
        <taxon>Timematidae</taxon>
        <taxon>Timema</taxon>
    </lineage>
</organism>
<feature type="transmembrane region" description="Helical" evidence="6">
    <location>
        <begin position="282"/>
        <end position="303"/>
    </location>
</feature>
<keyword evidence="4 6" id="KW-0472">Membrane</keyword>
<feature type="transmembrane region" description="Helical" evidence="6">
    <location>
        <begin position="237"/>
        <end position="261"/>
    </location>
</feature>
<evidence type="ECO:0000256" key="4">
    <source>
        <dbReference type="ARBA" id="ARBA00023136"/>
    </source>
</evidence>
<keyword evidence="2 6" id="KW-0812">Transmembrane</keyword>
<evidence type="ECO:0000256" key="2">
    <source>
        <dbReference type="ARBA" id="ARBA00022692"/>
    </source>
</evidence>
<dbReference type="AlphaFoldDB" id="A0A7R9I6A8"/>
<dbReference type="PANTHER" id="PTHR11040:SF203">
    <property type="entry name" value="FI18611P1-RELATED"/>
    <property type="match status" value="1"/>
</dbReference>
<accession>A0A7R9I6A8</accession>
<name>A0A7R9I6A8_9NEOP</name>
<dbReference type="EMBL" id="OD568622">
    <property type="protein sequence ID" value="CAD7447173.1"/>
    <property type="molecule type" value="Genomic_DNA"/>
</dbReference>
<evidence type="ECO:0000256" key="5">
    <source>
        <dbReference type="SAM" id="MobiDB-lite"/>
    </source>
</evidence>
<feature type="transmembrane region" description="Helical" evidence="6">
    <location>
        <begin position="575"/>
        <end position="597"/>
    </location>
</feature>
<dbReference type="Pfam" id="PF02535">
    <property type="entry name" value="Zip"/>
    <property type="match status" value="1"/>
</dbReference>
<reference evidence="7" key="1">
    <citation type="submission" date="2020-11" db="EMBL/GenBank/DDBJ databases">
        <authorList>
            <person name="Tran Van P."/>
        </authorList>
    </citation>
    <scope>NUCLEOTIDE SEQUENCE</scope>
</reference>
<evidence type="ECO:0000256" key="1">
    <source>
        <dbReference type="ARBA" id="ARBA00004141"/>
    </source>
</evidence>
<feature type="compositionally biased region" description="Basic residues" evidence="5">
    <location>
        <begin position="478"/>
        <end position="490"/>
    </location>
</feature>
<dbReference type="GO" id="GO:0005385">
    <property type="term" value="F:zinc ion transmembrane transporter activity"/>
    <property type="evidence" value="ECO:0007669"/>
    <property type="project" value="TreeGrafter"/>
</dbReference>
<dbReference type="InterPro" id="IPR003689">
    <property type="entry name" value="ZIP"/>
</dbReference>
<feature type="transmembrane region" description="Helical" evidence="6">
    <location>
        <begin position="517"/>
        <end position="536"/>
    </location>
</feature>